<dbReference type="EMBL" id="PYMH01000001">
    <property type="protein sequence ID" value="PSU35718.1"/>
    <property type="molecule type" value="Genomic_DNA"/>
</dbReference>
<name>A0A2T3J342_9GAMM</name>
<dbReference type="InterPro" id="IPR043429">
    <property type="entry name" value="ArtM/GltK/GlnP/TcyL/YhdX-like"/>
</dbReference>
<feature type="transmembrane region" description="Helical" evidence="6">
    <location>
        <begin position="23"/>
        <end position="49"/>
    </location>
</feature>
<evidence type="ECO:0000256" key="2">
    <source>
        <dbReference type="ARBA" id="ARBA00022692"/>
    </source>
</evidence>
<feature type="transmembrane region" description="Helical" evidence="6">
    <location>
        <begin position="146"/>
        <end position="163"/>
    </location>
</feature>
<dbReference type="SUPFAM" id="SSF161098">
    <property type="entry name" value="MetI-like"/>
    <property type="match status" value="1"/>
</dbReference>
<dbReference type="InterPro" id="IPR035906">
    <property type="entry name" value="MetI-like_sf"/>
</dbReference>
<evidence type="ECO:0000256" key="6">
    <source>
        <dbReference type="RuleBase" id="RU363032"/>
    </source>
</evidence>
<keyword evidence="9" id="KW-1185">Reference proteome</keyword>
<dbReference type="CDD" id="cd06261">
    <property type="entry name" value="TM_PBP2"/>
    <property type="match status" value="1"/>
</dbReference>
<evidence type="ECO:0000256" key="3">
    <source>
        <dbReference type="ARBA" id="ARBA00022970"/>
    </source>
</evidence>
<organism evidence="8 9">
    <name type="scientific">Photobacterium lutimaris</name>
    <dbReference type="NCBI Taxonomy" id="388278"/>
    <lineage>
        <taxon>Bacteria</taxon>
        <taxon>Pseudomonadati</taxon>
        <taxon>Pseudomonadota</taxon>
        <taxon>Gammaproteobacteria</taxon>
        <taxon>Vibrionales</taxon>
        <taxon>Vibrionaceae</taxon>
        <taxon>Photobacterium</taxon>
    </lineage>
</organism>
<dbReference type="RefSeq" id="WP_107347073.1">
    <property type="nucleotide sequence ID" value="NZ_PYMH01000001.1"/>
</dbReference>
<dbReference type="Gene3D" id="1.10.3720.10">
    <property type="entry name" value="MetI-like"/>
    <property type="match status" value="1"/>
</dbReference>
<evidence type="ECO:0000313" key="8">
    <source>
        <dbReference type="EMBL" id="PSU35718.1"/>
    </source>
</evidence>
<feature type="transmembrane region" description="Helical" evidence="6">
    <location>
        <begin position="96"/>
        <end position="114"/>
    </location>
</feature>
<comment type="similarity">
    <text evidence="6">Belongs to the binding-protein-dependent transport system permease family.</text>
</comment>
<dbReference type="Proteomes" id="UP000241222">
    <property type="component" value="Unassembled WGS sequence"/>
</dbReference>
<dbReference type="OrthoDB" id="7341446at2"/>
<feature type="domain" description="ABC transmembrane type-1" evidence="7">
    <location>
        <begin position="23"/>
        <end position="221"/>
    </location>
</feature>
<dbReference type="InterPro" id="IPR000515">
    <property type="entry name" value="MetI-like"/>
</dbReference>
<dbReference type="GO" id="GO:0006865">
    <property type="term" value="P:amino acid transport"/>
    <property type="evidence" value="ECO:0007669"/>
    <property type="project" value="UniProtKB-KW"/>
</dbReference>
<dbReference type="Pfam" id="PF00528">
    <property type="entry name" value="BPD_transp_1"/>
    <property type="match status" value="1"/>
</dbReference>
<dbReference type="GO" id="GO:0005886">
    <property type="term" value="C:plasma membrane"/>
    <property type="evidence" value="ECO:0007669"/>
    <property type="project" value="UniProtKB-SubCell"/>
</dbReference>
<dbReference type="PANTHER" id="PTHR30614">
    <property type="entry name" value="MEMBRANE COMPONENT OF AMINO ACID ABC TRANSPORTER"/>
    <property type="match status" value="1"/>
</dbReference>
<evidence type="ECO:0000313" key="9">
    <source>
        <dbReference type="Proteomes" id="UP000241222"/>
    </source>
</evidence>
<dbReference type="PROSITE" id="PS50928">
    <property type="entry name" value="ABC_TM1"/>
    <property type="match status" value="1"/>
</dbReference>
<dbReference type="PANTHER" id="PTHR30614:SF0">
    <property type="entry name" value="L-CYSTINE TRANSPORT SYSTEM PERMEASE PROTEIN TCYL"/>
    <property type="match status" value="1"/>
</dbReference>
<evidence type="ECO:0000256" key="4">
    <source>
        <dbReference type="ARBA" id="ARBA00022989"/>
    </source>
</evidence>
<keyword evidence="5 6" id="KW-0472">Membrane</keyword>
<dbReference type="AlphaFoldDB" id="A0A2T3J342"/>
<evidence type="ECO:0000256" key="5">
    <source>
        <dbReference type="ARBA" id="ARBA00023136"/>
    </source>
</evidence>
<keyword evidence="4 6" id="KW-1133">Transmembrane helix</keyword>
<accession>A0A2T3J342</accession>
<keyword evidence="6" id="KW-0813">Transport</keyword>
<comment type="caution">
    <text evidence="8">The sequence shown here is derived from an EMBL/GenBank/DDBJ whole genome shotgun (WGS) entry which is preliminary data.</text>
</comment>
<sequence>MSYAFRWDLVLSPFWLDSLLMGFYYTAGLFIFSSMLSLMLGGAFAFAELSNYKLVSKIAKVICHLLKNTPAPFLMLACYILFPVLFPAEIRDMINGYQYFGFYSAVAGLTLNCAPYMSDVIKSGYGAIPRGVYDVARVSGLKKYQIAWLIVVPGLLISIFPAMNLRLVHNFKNTSLAMLISVPELTWQSQEIESITFASIEVTTVVTVIYIVSSLLISRAIITLEHVLFSHLRWPRFDLLGG</sequence>
<keyword evidence="3" id="KW-0029">Amino-acid transport</keyword>
<comment type="subcellular location">
    <subcellularLocation>
        <location evidence="1 6">Cell membrane</location>
        <topology evidence="1 6">Multi-pass membrane protein</topology>
    </subcellularLocation>
</comment>
<keyword evidence="2 6" id="KW-0812">Transmembrane</keyword>
<feature type="transmembrane region" description="Helical" evidence="6">
    <location>
        <begin position="195"/>
        <end position="217"/>
    </location>
</feature>
<proteinExistence type="inferred from homology"/>
<gene>
    <name evidence="8" type="ORF">C9I99_01485</name>
</gene>
<dbReference type="GO" id="GO:0055085">
    <property type="term" value="P:transmembrane transport"/>
    <property type="evidence" value="ECO:0007669"/>
    <property type="project" value="InterPro"/>
</dbReference>
<reference evidence="8 9" key="1">
    <citation type="submission" date="2018-03" db="EMBL/GenBank/DDBJ databases">
        <title>Whole genome sequencing of Histamine producing bacteria.</title>
        <authorList>
            <person name="Butler K."/>
        </authorList>
    </citation>
    <scope>NUCLEOTIDE SEQUENCE [LARGE SCALE GENOMIC DNA]</scope>
    <source>
        <strain evidence="8 9">JCM 13586</strain>
    </source>
</reference>
<evidence type="ECO:0000256" key="1">
    <source>
        <dbReference type="ARBA" id="ARBA00004651"/>
    </source>
</evidence>
<feature type="transmembrane region" description="Helical" evidence="6">
    <location>
        <begin position="70"/>
        <end position="90"/>
    </location>
</feature>
<evidence type="ECO:0000259" key="7">
    <source>
        <dbReference type="PROSITE" id="PS50928"/>
    </source>
</evidence>
<protein>
    <recommendedName>
        <fullName evidence="7">ABC transmembrane type-1 domain-containing protein</fullName>
    </recommendedName>
</protein>